<evidence type="ECO:0000256" key="3">
    <source>
        <dbReference type="ARBA" id="ARBA00022448"/>
    </source>
</evidence>
<dbReference type="NCBIfam" id="TIGR01103">
    <property type="entry name" value="fliP"/>
    <property type="match status" value="1"/>
</dbReference>
<dbReference type="PROSITE" id="PS01061">
    <property type="entry name" value="FLIP_2"/>
    <property type="match status" value="1"/>
</dbReference>
<feature type="chain" id="PRO_5043907982" description="Flagellar biosynthetic protein FliP" evidence="13">
    <location>
        <begin position="29"/>
        <end position="305"/>
    </location>
</feature>
<dbReference type="InterPro" id="IPR005837">
    <property type="entry name" value="FliP"/>
</dbReference>
<keyword evidence="9 12" id="KW-0472">Membrane</keyword>
<keyword evidence="13" id="KW-0732">Signal</keyword>
<keyword evidence="4 12" id="KW-1003">Cell membrane</keyword>
<dbReference type="EMBL" id="CP132942">
    <property type="protein sequence ID" value="XCB31455.1"/>
    <property type="molecule type" value="Genomic_DNA"/>
</dbReference>
<evidence type="ECO:0000256" key="9">
    <source>
        <dbReference type="ARBA" id="ARBA00023136"/>
    </source>
</evidence>
<dbReference type="GO" id="GO:0044781">
    <property type="term" value="P:bacterial-type flagellum organization"/>
    <property type="evidence" value="ECO:0007669"/>
    <property type="project" value="UniProtKB-UniRule"/>
</dbReference>
<comment type="similarity">
    <text evidence="1 12">Belongs to the FliP/MopC/SpaP family.</text>
</comment>
<gene>
    <name evidence="12 14" type="primary">fliP</name>
    <name evidence="14" type="ORF">RBB77_13430</name>
</gene>
<keyword evidence="6 12" id="KW-1005">Bacterial flagellum biogenesis</keyword>
<evidence type="ECO:0000256" key="7">
    <source>
        <dbReference type="ARBA" id="ARBA00022927"/>
    </source>
</evidence>
<reference evidence="14" key="1">
    <citation type="submission" date="2023-08" db="EMBL/GenBank/DDBJ databases">
        <authorList>
            <person name="Messyasz A."/>
            <person name="Mannisto M.K."/>
            <person name="Kerkhof L.J."/>
            <person name="Haggblom M."/>
        </authorList>
    </citation>
    <scope>NUCLEOTIDE SEQUENCE</scope>
    <source>
        <strain evidence="14">X5P6</strain>
    </source>
</reference>
<evidence type="ECO:0000256" key="2">
    <source>
        <dbReference type="ARBA" id="ARBA00021714"/>
    </source>
</evidence>
<comment type="subcellular location">
    <subcellularLocation>
        <location evidence="12">Cell membrane</location>
        <topology evidence="12">Multi-pass membrane protein</topology>
    </subcellularLocation>
    <subcellularLocation>
        <location evidence="12">Bacterial flagellum basal body</location>
    </subcellularLocation>
</comment>
<dbReference type="PANTHER" id="PTHR30587">
    <property type="entry name" value="FLAGELLAR BIOSYNTHETIC PROTEIN FLIP"/>
    <property type="match status" value="1"/>
</dbReference>
<keyword evidence="10" id="KW-0975">Bacterial flagellum</keyword>
<dbReference type="PRINTS" id="PR00951">
    <property type="entry name" value="FLGBIOSNFLIP"/>
</dbReference>
<accession>A0AAU7ZKX1</accession>
<dbReference type="KEGG" id="tpsc:RBB77_13430"/>
<keyword evidence="8 12" id="KW-1133">Transmembrane helix</keyword>
<dbReference type="GO" id="GO:0005886">
    <property type="term" value="C:plasma membrane"/>
    <property type="evidence" value="ECO:0007669"/>
    <property type="project" value="UniProtKB-SubCell"/>
</dbReference>
<protein>
    <recommendedName>
        <fullName evidence="2 12">Flagellar biosynthetic protein FliP</fullName>
    </recommendedName>
</protein>
<feature type="transmembrane region" description="Helical" evidence="12">
    <location>
        <begin position="150"/>
        <end position="168"/>
    </location>
</feature>
<evidence type="ECO:0000256" key="6">
    <source>
        <dbReference type="ARBA" id="ARBA00022795"/>
    </source>
</evidence>
<evidence type="ECO:0000256" key="8">
    <source>
        <dbReference type="ARBA" id="ARBA00022989"/>
    </source>
</evidence>
<evidence type="ECO:0000256" key="12">
    <source>
        <dbReference type="RuleBase" id="RU362069"/>
    </source>
</evidence>
<dbReference type="GO" id="GO:0009425">
    <property type="term" value="C:bacterial-type flagellum basal body"/>
    <property type="evidence" value="ECO:0007669"/>
    <property type="project" value="UniProtKB-SubCell"/>
</dbReference>
<name>A0AAU7ZKX1_9BACT</name>
<dbReference type="GO" id="GO:0009306">
    <property type="term" value="P:protein secretion"/>
    <property type="evidence" value="ECO:0007669"/>
    <property type="project" value="UniProtKB-UniRule"/>
</dbReference>
<feature type="transmembrane region" description="Helical" evidence="12">
    <location>
        <begin position="104"/>
        <end position="130"/>
    </location>
</feature>
<keyword evidence="14" id="KW-0969">Cilium</keyword>
<dbReference type="Pfam" id="PF00813">
    <property type="entry name" value="FliP"/>
    <property type="match status" value="1"/>
</dbReference>
<dbReference type="PANTHER" id="PTHR30587:SF0">
    <property type="entry name" value="FLAGELLAR BIOSYNTHETIC PROTEIN FLIP"/>
    <property type="match status" value="1"/>
</dbReference>
<keyword evidence="14" id="KW-0966">Cell projection</keyword>
<evidence type="ECO:0000256" key="10">
    <source>
        <dbReference type="ARBA" id="ARBA00023143"/>
    </source>
</evidence>
<evidence type="ECO:0000256" key="5">
    <source>
        <dbReference type="ARBA" id="ARBA00022692"/>
    </source>
</evidence>
<feature type="transmembrane region" description="Helical" evidence="12">
    <location>
        <begin position="277"/>
        <end position="297"/>
    </location>
</feature>
<keyword evidence="3 12" id="KW-0813">Transport</keyword>
<evidence type="ECO:0000313" key="14">
    <source>
        <dbReference type="EMBL" id="XCB31455.1"/>
    </source>
</evidence>
<comment type="function">
    <text evidence="12">Plays a role in the flagellum-specific transport system.</text>
</comment>
<sequence length="305" mass="32474">MPVKTALRWLVLALTVLAMALPVAYAQAEGRMMVAAAVAPESFWVKKPAGSSIAVHGQTQSKNAKAGVKTHGVGTGANTATAASGAKKNDSIASELAGSKSVPWSIVVGLTLLTLLPALLLSMTPMVRLLVVFHFLRQALGTQTAPSNQILMGLALMMTWFLMQPVLLEVEHTAVAPYSAGTITGEQALDLGVAPVKRYMLRYAREKDLAVFASAGMATRPNKREDLPIQVVVPAYILSELKAGFQIGAILFLPFLLVDLVVASITTSIGMMQLPPVVISTPLKILLFVMIDGWSLLADQLIKSF</sequence>
<reference evidence="14" key="2">
    <citation type="journal article" date="2024" name="Environ. Microbiol.">
        <title>Genome analysis and description of Tunturibacter gen. nov. expands the diversity of Terriglobia in tundra soils.</title>
        <authorList>
            <person name="Messyasz A."/>
            <person name="Mannisto M.K."/>
            <person name="Kerkhof L.J."/>
            <person name="Haggblom M.M."/>
        </authorList>
    </citation>
    <scope>NUCLEOTIDE SEQUENCE</scope>
    <source>
        <strain evidence="14">X5P6</strain>
    </source>
</reference>
<proteinExistence type="inferred from homology"/>
<keyword evidence="11 12" id="KW-1006">Bacterial flagellum protein export</keyword>
<evidence type="ECO:0000256" key="1">
    <source>
        <dbReference type="ARBA" id="ARBA00006257"/>
    </source>
</evidence>
<dbReference type="InterPro" id="IPR005838">
    <property type="entry name" value="T3SS_IM_P"/>
</dbReference>
<evidence type="ECO:0000256" key="13">
    <source>
        <dbReference type="SAM" id="SignalP"/>
    </source>
</evidence>
<dbReference type="RefSeq" id="WP_353062299.1">
    <property type="nucleotide sequence ID" value="NZ_CP132942.1"/>
</dbReference>
<evidence type="ECO:0000256" key="4">
    <source>
        <dbReference type="ARBA" id="ARBA00022475"/>
    </source>
</evidence>
<evidence type="ECO:0000256" key="11">
    <source>
        <dbReference type="ARBA" id="ARBA00023225"/>
    </source>
</evidence>
<feature type="signal peptide" evidence="13">
    <location>
        <begin position="1"/>
        <end position="28"/>
    </location>
</feature>
<dbReference type="AlphaFoldDB" id="A0AAU7ZKX1"/>
<feature type="transmembrane region" description="Helical" evidence="12">
    <location>
        <begin position="243"/>
        <end position="265"/>
    </location>
</feature>
<keyword evidence="5 12" id="KW-0812">Transmembrane</keyword>
<organism evidence="14">
    <name type="scientific">Tunturiibacter psychrotolerans</name>
    <dbReference type="NCBI Taxonomy" id="3069686"/>
    <lineage>
        <taxon>Bacteria</taxon>
        <taxon>Pseudomonadati</taxon>
        <taxon>Acidobacteriota</taxon>
        <taxon>Terriglobia</taxon>
        <taxon>Terriglobales</taxon>
        <taxon>Acidobacteriaceae</taxon>
        <taxon>Tunturiibacter</taxon>
    </lineage>
</organism>
<dbReference type="PRINTS" id="PR01302">
    <property type="entry name" value="TYPE3IMPPROT"/>
</dbReference>
<keyword evidence="7 12" id="KW-0653">Protein transport</keyword>
<keyword evidence="14" id="KW-0282">Flagellum</keyword>